<protein>
    <submittedName>
        <fullName evidence="3">SH3 domain-binding glutamic acid-rich protein-like isoform X3</fullName>
    </submittedName>
</protein>
<accession>A0A6P8RAA6</accession>
<dbReference type="RefSeq" id="XP_033797728.1">
    <property type="nucleotide sequence ID" value="XM_033941837.1"/>
</dbReference>
<evidence type="ECO:0000313" key="3">
    <source>
        <dbReference type="RefSeq" id="XP_033797728.1"/>
    </source>
</evidence>
<feature type="compositionally biased region" description="Acidic residues" evidence="1">
    <location>
        <begin position="79"/>
        <end position="95"/>
    </location>
</feature>
<keyword evidence="2" id="KW-1185">Reference proteome</keyword>
<feature type="region of interest" description="Disordered" evidence="1">
    <location>
        <begin position="44"/>
        <end position="107"/>
    </location>
</feature>
<name>A0A6P8RAA6_GEOSA</name>
<feature type="compositionally biased region" description="Acidic residues" evidence="1">
    <location>
        <begin position="59"/>
        <end position="70"/>
    </location>
</feature>
<dbReference type="GeneID" id="117359302"/>
<proteinExistence type="predicted"/>
<reference evidence="3" key="1">
    <citation type="submission" date="2025-08" db="UniProtKB">
        <authorList>
            <consortium name="RefSeq"/>
        </authorList>
    </citation>
    <scope>IDENTIFICATION</scope>
</reference>
<organism evidence="2 3">
    <name type="scientific">Geotrypetes seraphini</name>
    <name type="common">Gaboon caecilian</name>
    <name type="synonym">Caecilia seraphini</name>
    <dbReference type="NCBI Taxonomy" id="260995"/>
    <lineage>
        <taxon>Eukaryota</taxon>
        <taxon>Metazoa</taxon>
        <taxon>Chordata</taxon>
        <taxon>Craniata</taxon>
        <taxon>Vertebrata</taxon>
        <taxon>Euteleostomi</taxon>
        <taxon>Amphibia</taxon>
        <taxon>Gymnophiona</taxon>
        <taxon>Geotrypetes</taxon>
    </lineage>
</organism>
<dbReference type="Proteomes" id="UP000515159">
    <property type="component" value="Chromosome 4"/>
</dbReference>
<dbReference type="AlphaFoldDB" id="A0A6P8RAA6"/>
<evidence type="ECO:0000313" key="2">
    <source>
        <dbReference type="Proteomes" id="UP000515159"/>
    </source>
</evidence>
<gene>
    <name evidence="3" type="primary">LOC117359302</name>
</gene>
<evidence type="ECO:0000256" key="1">
    <source>
        <dbReference type="SAM" id="MobiDB-lite"/>
    </source>
</evidence>
<feature type="compositionally biased region" description="Basic and acidic residues" evidence="1">
    <location>
        <begin position="44"/>
        <end position="58"/>
    </location>
</feature>
<sequence length="107" mass="12008">MVIKVFVATVAGSTADFDSFFNAKEVNEIFSFLGLASPLGFKGSDKSLFNEDSKPSVEDHEDDVADSTEEPAEKHKEEEENEETEEPVTEEEEKEEAVTEEKEEENE</sequence>